<evidence type="ECO:0000256" key="3">
    <source>
        <dbReference type="ARBA" id="ARBA00022692"/>
    </source>
</evidence>
<dbReference type="RefSeq" id="WP_110376427.1">
    <property type="nucleotide sequence ID" value="NZ_CAKNFM010000006.1"/>
</dbReference>
<feature type="domain" description="PhoU" evidence="7">
    <location>
        <begin position="344"/>
        <end position="423"/>
    </location>
</feature>
<keyword evidence="3 6" id="KW-0812">Transmembrane</keyword>
<evidence type="ECO:0000256" key="2">
    <source>
        <dbReference type="ARBA" id="ARBA00022475"/>
    </source>
</evidence>
<dbReference type="PANTHER" id="PTHR10010:SF46">
    <property type="entry name" value="SODIUM-DEPENDENT PHOSPHATE TRANSPORT PROTEIN 2B"/>
    <property type="match status" value="1"/>
</dbReference>
<comment type="caution">
    <text evidence="8">The sequence shown here is derived from an EMBL/GenBank/DDBJ whole genome shotgun (WGS) entry which is preliminary data.</text>
</comment>
<evidence type="ECO:0000313" key="8">
    <source>
        <dbReference type="EMBL" id="PXW55625.1"/>
    </source>
</evidence>
<dbReference type="Pfam" id="PF02690">
    <property type="entry name" value="Na_Pi_cotrans"/>
    <property type="match status" value="2"/>
</dbReference>
<name>A0A2V3TZX7_9HYPH</name>
<feature type="transmembrane region" description="Helical" evidence="6">
    <location>
        <begin position="68"/>
        <end position="92"/>
    </location>
</feature>
<feature type="transmembrane region" description="Helical" evidence="6">
    <location>
        <begin position="7"/>
        <end position="24"/>
    </location>
</feature>
<organism evidence="8 9">
    <name type="scientific">Chelatococcus asaccharovorans</name>
    <dbReference type="NCBI Taxonomy" id="28210"/>
    <lineage>
        <taxon>Bacteria</taxon>
        <taxon>Pseudomonadati</taxon>
        <taxon>Pseudomonadota</taxon>
        <taxon>Alphaproteobacteria</taxon>
        <taxon>Hyphomicrobiales</taxon>
        <taxon>Chelatococcaceae</taxon>
        <taxon>Chelatococcus</taxon>
    </lineage>
</organism>
<keyword evidence="5 6" id="KW-0472">Membrane</keyword>
<comment type="subcellular location">
    <subcellularLocation>
        <location evidence="1">Cell membrane</location>
        <topology evidence="1">Multi-pass membrane protein</topology>
    </subcellularLocation>
</comment>
<feature type="transmembrane region" description="Helical" evidence="6">
    <location>
        <begin position="175"/>
        <end position="198"/>
    </location>
</feature>
<evidence type="ECO:0000256" key="1">
    <source>
        <dbReference type="ARBA" id="ARBA00004651"/>
    </source>
</evidence>
<feature type="transmembrane region" description="Helical" evidence="6">
    <location>
        <begin position="247"/>
        <end position="265"/>
    </location>
</feature>
<dbReference type="PANTHER" id="PTHR10010">
    <property type="entry name" value="SOLUTE CARRIER FAMILY 34 SODIUM PHOSPHATE , MEMBER 2-RELATED"/>
    <property type="match status" value="1"/>
</dbReference>
<keyword evidence="9" id="KW-1185">Reference proteome</keyword>
<gene>
    <name evidence="8" type="ORF">C7450_10932</name>
</gene>
<evidence type="ECO:0000256" key="4">
    <source>
        <dbReference type="ARBA" id="ARBA00022989"/>
    </source>
</evidence>
<proteinExistence type="predicted"/>
<protein>
    <submittedName>
        <fullName evidence="8">Phosphate:Na+ symporter</fullName>
    </submittedName>
</protein>
<dbReference type="NCBIfam" id="TIGR00704">
    <property type="entry name" value="NaPi_cotrn_rel"/>
    <property type="match status" value="1"/>
</dbReference>
<evidence type="ECO:0000259" key="7">
    <source>
        <dbReference type="Pfam" id="PF01895"/>
    </source>
</evidence>
<evidence type="ECO:0000256" key="5">
    <source>
        <dbReference type="ARBA" id="ARBA00023136"/>
    </source>
</evidence>
<dbReference type="Gene3D" id="1.20.58.220">
    <property type="entry name" value="Phosphate transport system protein phou homolog 2, domain 2"/>
    <property type="match status" value="1"/>
</dbReference>
<keyword evidence="2" id="KW-1003">Cell membrane</keyword>
<dbReference type="InterPro" id="IPR026022">
    <property type="entry name" value="PhoU_dom"/>
</dbReference>
<dbReference type="GO" id="GO:0005886">
    <property type="term" value="C:plasma membrane"/>
    <property type="evidence" value="ECO:0007669"/>
    <property type="project" value="UniProtKB-SubCell"/>
</dbReference>
<feature type="transmembrane region" description="Helical" evidence="6">
    <location>
        <begin position="98"/>
        <end position="122"/>
    </location>
</feature>
<reference evidence="8 9" key="1">
    <citation type="submission" date="2018-05" db="EMBL/GenBank/DDBJ databases">
        <title>Genomic Encyclopedia of Type Strains, Phase IV (KMG-IV): sequencing the most valuable type-strain genomes for metagenomic binning, comparative biology and taxonomic classification.</title>
        <authorList>
            <person name="Goeker M."/>
        </authorList>
    </citation>
    <scope>NUCLEOTIDE SEQUENCE [LARGE SCALE GENOMIC DNA]</scope>
    <source>
        <strain evidence="8 9">DSM 6462</strain>
    </source>
</reference>
<dbReference type="InterPro" id="IPR004633">
    <property type="entry name" value="NaPi_cotrn-rel/YqeW-like"/>
</dbReference>
<dbReference type="InterPro" id="IPR038078">
    <property type="entry name" value="PhoU-like_sf"/>
</dbReference>
<evidence type="ECO:0000256" key="6">
    <source>
        <dbReference type="SAM" id="Phobius"/>
    </source>
</evidence>
<dbReference type="InterPro" id="IPR003841">
    <property type="entry name" value="Na/Pi_transpt"/>
</dbReference>
<sequence length="553" mass="59282">MVVSFALINLAGYVALLLWGTHMVQTGVQRAFGPHLRTFLGSALRNRLSAFLAGLGVTAVLQSSTATGLMVTGFAAGGLVSLMPALAVMLGANVGTTLIVQVLSFDVAAFAPGLILFGVVMFRRDSSTRMHDLGRVFIGLGLILMALHQMLTLMAPIEDAPGLKVVLGAVSTLPIIDVLFGIIVTWAFHSSVAVVLLIMSLATNGIVPPEAAIAFVIGANIGTAVNPVLEGTTNDDPASKRLPIGNLLNRILGGLVALALIDPITSVMTRLDGDAGRMVADFHTFFNLVIALVFFPLLGPYSRFLEKILPERAKADDPARPIYLDNAAKETPIVALGGASREALRLADMLETMLRGARESLAKDDRRIISETKRLDDILDSLNTAIKAYLTSIDPDELSEADHRRLNEVLAFTMNLEQAGDVVDNNLLPHAAKRLKRGLTFSKEGQAELLALMDRLIANLRTAASLFMTEDPRAARLLAEEKVAFRDAENAATSAHFARLRTGRLDTTETSALHLDLLRDIKLINSHIVAAAAYPVLERTGDLLPSRIVASGE</sequence>
<dbReference type="NCBIfam" id="NF037997">
    <property type="entry name" value="Na_Pi_symport"/>
    <property type="match status" value="1"/>
</dbReference>
<accession>A0A2V3TZX7</accession>
<dbReference type="AlphaFoldDB" id="A0A2V3TZX7"/>
<keyword evidence="4 6" id="KW-1133">Transmembrane helix</keyword>
<feature type="transmembrane region" description="Helical" evidence="6">
    <location>
        <begin position="44"/>
        <end position="61"/>
    </location>
</feature>
<feature type="transmembrane region" description="Helical" evidence="6">
    <location>
        <begin position="134"/>
        <end position="155"/>
    </location>
</feature>
<evidence type="ECO:0000313" key="9">
    <source>
        <dbReference type="Proteomes" id="UP000248021"/>
    </source>
</evidence>
<feature type="transmembrane region" description="Helical" evidence="6">
    <location>
        <begin position="285"/>
        <end position="304"/>
    </location>
</feature>
<dbReference type="Pfam" id="PF01895">
    <property type="entry name" value="PhoU"/>
    <property type="match status" value="1"/>
</dbReference>
<dbReference type="EMBL" id="QJJK01000009">
    <property type="protein sequence ID" value="PXW55625.1"/>
    <property type="molecule type" value="Genomic_DNA"/>
</dbReference>
<dbReference type="Proteomes" id="UP000248021">
    <property type="component" value="Unassembled WGS sequence"/>
</dbReference>
<dbReference type="GO" id="GO:0044341">
    <property type="term" value="P:sodium-dependent phosphate transport"/>
    <property type="evidence" value="ECO:0007669"/>
    <property type="project" value="InterPro"/>
</dbReference>
<dbReference type="OrthoDB" id="5778511at2"/>
<dbReference type="SUPFAM" id="SSF109755">
    <property type="entry name" value="PhoU-like"/>
    <property type="match status" value="1"/>
</dbReference>
<dbReference type="GO" id="GO:0005436">
    <property type="term" value="F:sodium:phosphate symporter activity"/>
    <property type="evidence" value="ECO:0007669"/>
    <property type="project" value="InterPro"/>
</dbReference>